<accession>G0U379</accession>
<proteinExistence type="predicted"/>
<feature type="compositionally biased region" description="Basic and acidic residues" evidence="2">
    <location>
        <begin position="663"/>
        <end position="674"/>
    </location>
</feature>
<feature type="compositionally biased region" description="Polar residues" evidence="2">
    <location>
        <begin position="556"/>
        <end position="565"/>
    </location>
</feature>
<name>G0U379_TRYVY</name>
<feature type="region of interest" description="Disordered" evidence="2">
    <location>
        <begin position="393"/>
        <end position="503"/>
    </location>
</feature>
<feature type="compositionally biased region" description="Polar residues" evidence="2">
    <location>
        <begin position="482"/>
        <end position="502"/>
    </location>
</feature>
<dbReference type="VEuPathDB" id="TriTrypDB:TvY486_0905550"/>
<feature type="region of interest" description="Disordered" evidence="2">
    <location>
        <begin position="605"/>
        <end position="674"/>
    </location>
</feature>
<keyword evidence="1" id="KW-0175">Coiled coil</keyword>
<evidence type="ECO:0000256" key="2">
    <source>
        <dbReference type="SAM" id="MobiDB-lite"/>
    </source>
</evidence>
<organism evidence="3">
    <name type="scientific">Trypanosoma vivax (strain Y486)</name>
    <dbReference type="NCBI Taxonomy" id="1055687"/>
    <lineage>
        <taxon>Eukaryota</taxon>
        <taxon>Discoba</taxon>
        <taxon>Euglenozoa</taxon>
        <taxon>Kinetoplastea</taxon>
        <taxon>Metakinetoplastina</taxon>
        <taxon>Trypanosomatida</taxon>
        <taxon>Trypanosomatidae</taxon>
        <taxon>Trypanosoma</taxon>
        <taxon>Duttonella</taxon>
    </lineage>
</organism>
<evidence type="ECO:0000256" key="1">
    <source>
        <dbReference type="SAM" id="Coils"/>
    </source>
</evidence>
<feature type="region of interest" description="Disordered" evidence="2">
    <location>
        <begin position="527"/>
        <end position="567"/>
    </location>
</feature>
<protein>
    <submittedName>
        <fullName evidence="3">Uncharacterized protein</fullName>
    </submittedName>
</protein>
<feature type="coiled-coil region" evidence="1">
    <location>
        <begin position="259"/>
        <end position="314"/>
    </location>
</feature>
<sequence length="674" mass="74782">MLATPLKNDEDRFRERLDFINKEMQAIIDRADLERDRLRGSASRSFPPDFLDGQRTAAETLPPCVPSLSSSPFVPPSPHHPPVSSTNEGLSEAAVRRIVDERVNELRMCFQQMFTDAVADVNAGIQRRFNEVNKSRMDFHESLREAAEAARGSVSELQSAFNRLRRGIDRPIDELNRLLREHVSRTTEEEAQLRDAIGALENEARIERQRGDRRVDELVRRHHDLVRSSLLELDAHVDGLRDELQGTIRTQTKQASEDLDVTQQQVARLQGAVEAMNETTLRWVSELRDLMEENVKARIEMQALRRDVDNLTILVQQGIEGRGTLKRNAGAAQGGGLLLNTGACDTATCEEPEGDVRALRSTVERLTADVSSIGRQVVVVDDALRRLYGAAGAPTSSGCVVNDRRIPPLHPDASRVGGDNLLRSSQPAHSLPRYGPHSSHGPGTPPLYGRMQSYPNPVAGQGRSGMDTAGNMRGSQCWGIPASSSDASPVSGFSPNGPQSRHTGWDEARYHQRHYFSHHYPHHVQQGHYHYHHHHQQQQQQRSLSNEQYDGDHLAKQSSGMNNTHGRFVDKRSQEGAVNMSVDNHYGHNDNSVPQRASSPVMVDTTVAGGTDISPTLMPTSSCKVNSPPVSDSYTSQGNISPRDCVKGMQYRPAPTSDLESESDNKKMARLPLD</sequence>
<feature type="region of interest" description="Disordered" evidence="2">
    <location>
        <begin position="67"/>
        <end position="89"/>
    </location>
</feature>
<dbReference type="EMBL" id="HE573025">
    <property type="protein sequence ID" value="CCC50734.1"/>
    <property type="molecule type" value="Genomic_DNA"/>
</dbReference>
<evidence type="ECO:0000313" key="3">
    <source>
        <dbReference type="EMBL" id="CCC50734.1"/>
    </source>
</evidence>
<dbReference type="AlphaFoldDB" id="G0U379"/>
<reference evidence="3" key="1">
    <citation type="journal article" date="2012" name="Proc. Natl. Acad. Sci. U.S.A.">
        <title>Antigenic diversity is generated by distinct evolutionary mechanisms in African trypanosome species.</title>
        <authorList>
            <person name="Jackson A.P."/>
            <person name="Berry A."/>
            <person name="Aslett M."/>
            <person name="Allison H.C."/>
            <person name="Burton P."/>
            <person name="Vavrova-Anderson J."/>
            <person name="Brown R."/>
            <person name="Browne H."/>
            <person name="Corton N."/>
            <person name="Hauser H."/>
            <person name="Gamble J."/>
            <person name="Gilderthorp R."/>
            <person name="Marcello L."/>
            <person name="McQuillan J."/>
            <person name="Otto T.D."/>
            <person name="Quail M.A."/>
            <person name="Sanders M.J."/>
            <person name="van Tonder A."/>
            <person name="Ginger M.L."/>
            <person name="Field M.C."/>
            <person name="Barry J.D."/>
            <person name="Hertz-Fowler C."/>
            <person name="Berriman M."/>
        </authorList>
    </citation>
    <scope>NUCLEOTIDE SEQUENCE</scope>
    <source>
        <strain evidence="3">Y486</strain>
    </source>
</reference>
<dbReference type="OMA" id="EHINREM"/>
<gene>
    <name evidence="3" type="ORF">TVY486_0905550</name>
</gene>
<feature type="compositionally biased region" description="Polar residues" evidence="2">
    <location>
        <begin position="613"/>
        <end position="640"/>
    </location>
</feature>